<feature type="compositionally biased region" description="Basic and acidic residues" evidence="4">
    <location>
        <begin position="404"/>
        <end position="416"/>
    </location>
</feature>
<dbReference type="SUPFAM" id="SSF57701">
    <property type="entry name" value="Zn2/Cys6 DNA-binding domain"/>
    <property type="match status" value="1"/>
</dbReference>
<dbReference type="AlphaFoldDB" id="A0A8H5B4G4"/>
<dbReference type="GO" id="GO:0006351">
    <property type="term" value="P:DNA-templated transcription"/>
    <property type="evidence" value="ECO:0007669"/>
    <property type="project" value="InterPro"/>
</dbReference>
<feature type="compositionally biased region" description="Low complexity" evidence="4">
    <location>
        <begin position="909"/>
        <end position="919"/>
    </location>
</feature>
<evidence type="ECO:0000256" key="1">
    <source>
        <dbReference type="ARBA" id="ARBA00004123"/>
    </source>
</evidence>
<keyword evidence="3" id="KW-0539">Nucleus</keyword>
<proteinExistence type="predicted"/>
<feature type="region of interest" description="Disordered" evidence="4">
    <location>
        <begin position="450"/>
        <end position="480"/>
    </location>
</feature>
<name>A0A8H5B4G4_9AGAR</name>
<organism evidence="7 8">
    <name type="scientific">Psilocybe cf. subviscida</name>
    <dbReference type="NCBI Taxonomy" id="2480587"/>
    <lineage>
        <taxon>Eukaryota</taxon>
        <taxon>Fungi</taxon>
        <taxon>Dikarya</taxon>
        <taxon>Basidiomycota</taxon>
        <taxon>Agaricomycotina</taxon>
        <taxon>Agaricomycetes</taxon>
        <taxon>Agaricomycetidae</taxon>
        <taxon>Agaricales</taxon>
        <taxon>Agaricineae</taxon>
        <taxon>Strophariaceae</taxon>
        <taxon>Psilocybe</taxon>
    </lineage>
</organism>
<keyword evidence="2" id="KW-0479">Metal-binding</keyword>
<dbReference type="Proteomes" id="UP000567179">
    <property type="component" value="Unassembled WGS sequence"/>
</dbReference>
<evidence type="ECO:0000313" key="7">
    <source>
        <dbReference type="EMBL" id="KAF5316367.1"/>
    </source>
</evidence>
<evidence type="ECO:0000256" key="3">
    <source>
        <dbReference type="ARBA" id="ARBA00023242"/>
    </source>
</evidence>
<dbReference type="InterPro" id="IPR050613">
    <property type="entry name" value="Sec_Metabolite_Reg"/>
</dbReference>
<dbReference type="PROSITE" id="PS50048">
    <property type="entry name" value="ZN2_CY6_FUNGAL_2"/>
    <property type="match status" value="1"/>
</dbReference>
<feature type="domain" description="Zn(2)-C6 fungal-type" evidence="5">
    <location>
        <begin position="45"/>
        <end position="74"/>
    </location>
</feature>
<comment type="caution">
    <text evidence="7">The sequence shown here is derived from an EMBL/GenBank/DDBJ whole genome shotgun (WGS) entry which is preliminary data.</text>
</comment>
<feature type="region of interest" description="Disordered" evidence="4">
    <location>
        <begin position="909"/>
        <end position="955"/>
    </location>
</feature>
<evidence type="ECO:0000313" key="8">
    <source>
        <dbReference type="Proteomes" id="UP000567179"/>
    </source>
</evidence>
<dbReference type="InterPro" id="IPR036864">
    <property type="entry name" value="Zn2-C6_fun-type_DNA-bd_sf"/>
</dbReference>
<feature type="compositionally biased region" description="Polar residues" evidence="4">
    <location>
        <begin position="1121"/>
        <end position="1130"/>
    </location>
</feature>
<dbReference type="Pfam" id="PF00172">
    <property type="entry name" value="Zn_clus"/>
    <property type="match status" value="1"/>
</dbReference>
<evidence type="ECO:0000259" key="6">
    <source>
        <dbReference type="PROSITE" id="PS51379"/>
    </source>
</evidence>
<dbReference type="Gene3D" id="4.10.240.10">
    <property type="entry name" value="Zn(2)-C6 fungal-type DNA-binding domain"/>
    <property type="match status" value="1"/>
</dbReference>
<dbReference type="InterPro" id="IPR017896">
    <property type="entry name" value="4Fe4S_Fe-S-bd"/>
</dbReference>
<dbReference type="OrthoDB" id="424974at2759"/>
<dbReference type="PROSITE" id="PS51379">
    <property type="entry name" value="4FE4S_FER_2"/>
    <property type="match status" value="1"/>
</dbReference>
<feature type="region of interest" description="Disordered" evidence="4">
    <location>
        <begin position="394"/>
        <end position="426"/>
    </location>
</feature>
<feature type="compositionally biased region" description="Polar residues" evidence="4">
    <location>
        <begin position="997"/>
        <end position="1038"/>
    </location>
</feature>
<feature type="compositionally biased region" description="Low complexity" evidence="4">
    <location>
        <begin position="927"/>
        <end position="955"/>
    </location>
</feature>
<dbReference type="InterPro" id="IPR001138">
    <property type="entry name" value="Zn2Cys6_DnaBD"/>
</dbReference>
<comment type="subcellular location">
    <subcellularLocation>
        <location evidence="1">Nucleus</location>
    </subcellularLocation>
</comment>
<feature type="compositionally biased region" description="Low complexity" evidence="4">
    <location>
        <begin position="265"/>
        <end position="299"/>
    </location>
</feature>
<feature type="region of interest" description="Disordered" evidence="4">
    <location>
        <begin position="1121"/>
        <end position="1208"/>
    </location>
</feature>
<protein>
    <recommendedName>
        <fullName evidence="9">Zn(2)-C6 fungal-type domain-containing protein</fullName>
    </recommendedName>
</protein>
<dbReference type="SMART" id="SM00906">
    <property type="entry name" value="Fungal_trans"/>
    <property type="match status" value="1"/>
</dbReference>
<feature type="region of interest" description="Disordered" evidence="4">
    <location>
        <begin position="1"/>
        <end position="26"/>
    </location>
</feature>
<dbReference type="PANTHER" id="PTHR31001">
    <property type="entry name" value="UNCHARACTERIZED TRANSCRIPTIONAL REGULATORY PROTEIN"/>
    <property type="match status" value="1"/>
</dbReference>
<reference evidence="7 8" key="1">
    <citation type="journal article" date="2020" name="ISME J.">
        <title>Uncovering the hidden diversity of litter-decomposition mechanisms in mushroom-forming fungi.</title>
        <authorList>
            <person name="Floudas D."/>
            <person name="Bentzer J."/>
            <person name="Ahren D."/>
            <person name="Johansson T."/>
            <person name="Persson P."/>
            <person name="Tunlid A."/>
        </authorList>
    </citation>
    <scope>NUCLEOTIDE SEQUENCE [LARGE SCALE GENOMIC DNA]</scope>
    <source>
        <strain evidence="7 8">CBS 101986</strain>
    </source>
</reference>
<evidence type="ECO:0000256" key="2">
    <source>
        <dbReference type="ARBA" id="ARBA00022723"/>
    </source>
</evidence>
<accession>A0A8H5B4G4</accession>
<feature type="region of interest" description="Disordered" evidence="4">
    <location>
        <begin position="258"/>
        <end position="313"/>
    </location>
</feature>
<dbReference type="Pfam" id="PF04082">
    <property type="entry name" value="Fungal_trans"/>
    <property type="match status" value="1"/>
</dbReference>
<evidence type="ECO:0000256" key="4">
    <source>
        <dbReference type="SAM" id="MobiDB-lite"/>
    </source>
</evidence>
<keyword evidence="8" id="KW-1185">Reference proteome</keyword>
<dbReference type="GO" id="GO:0000981">
    <property type="term" value="F:DNA-binding transcription factor activity, RNA polymerase II-specific"/>
    <property type="evidence" value="ECO:0007669"/>
    <property type="project" value="InterPro"/>
</dbReference>
<dbReference type="PANTHER" id="PTHR31001:SF56">
    <property type="entry name" value="ZN(2)-C6 FUNGAL-TYPE DOMAIN-CONTAINING PROTEIN"/>
    <property type="match status" value="1"/>
</dbReference>
<feature type="region of interest" description="Disordered" evidence="4">
    <location>
        <begin position="172"/>
        <end position="196"/>
    </location>
</feature>
<evidence type="ECO:0000259" key="5">
    <source>
        <dbReference type="PROSITE" id="PS50048"/>
    </source>
</evidence>
<dbReference type="SMART" id="SM00066">
    <property type="entry name" value="GAL4"/>
    <property type="match status" value="1"/>
</dbReference>
<dbReference type="PROSITE" id="PS00463">
    <property type="entry name" value="ZN2_CY6_FUNGAL_1"/>
    <property type="match status" value="1"/>
</dbReference>
<dbReference type="CDD" id="cd12148">
    <property type="entry name" value="fungal_TF_MHR"/>
    <property type="match status" value="1"/>
</dbReference>
<feature type="compositionally biased region" description="Low complexity" evidence="4">
    <location>
        <begin position="1178"/>
        <end position="1187"/>
    </location>
</feature>
<feature type="compositionally biased region" description="Basic and acidic residues" evidence="4">
    <location>
        <begin position="16"/>
        <end position="26"/>
    </location>
</feature>
<dbReference type="GO" id="GO:0005634">
    <property type="term" value="C:nucleus"/>
    <property type="evidence" value="ECO:0007669"/>
    <property type="project" value="UniProtKB-SubCell"/>
</dbReference>
<dbReference type="InterPro" id="IPR007219">
    <property type="entry name" value="XnlR_reg_dom"/>
</dbReference>
<sequence>MPVEPTQKKLKKRSSRKDLDEHSSLRFDGTHGRELELKRNRGEVSCAECRRLKIKCDKQIPCQSCQRRGCSALCPNGSLATGQGTRFVLAATEHLHRRIARLSGRIRHLEDALSALHAKHSVDGEPHPLLHEDLIRAEVEETMAEGGGSYYADESGEGYYWAPAAGSGSGGGAAVAAGSGGGGVSAQASSSRAEGGGGAVTDLLPAFGTLSISEHGISRFFGPTGGSESLLLVSAWSFLGFDAGLYYFSCCCGQSPPQGPHTPESLPGSKSPQSLGSSSHSPGLSHPSTSNGTTSGATSDPTSTSSNGAGPGGLLSSAVANQLQLFSASFPFTPMGAPSHIISLILSHLPPYDRAFEICEAFFVHAAWIFRGVTRGQLLDEMVPKIYGRLGVSSNGVNEQQPDPDAHMANEDHTAQDEDEDEQEEYGGPHDLALLFIILAVGSLVAPEAGGPEGTDAGVASSQDGKDPLTSTSGSASAARPYFSSSQAEAQALGAHFHQLARAAVALQPVLEKPSLVTIQVLHLMSIYNAMSGSDMHSETSMELTWSLITLAAHLSQTIGLHRDSARWGLSKKMVQRRRILFWDLFVADVWQSLNTGRPPSFSVAYIDCVYPQYSSTDMKSQAGFGSAFEVWQCRFAAECVADVTARTLTAEAPSYATIMELDRKVREFPMPDGIDSAPPDDIAASFQRCVLDHIRETVLMYIHRSFFAQAIIEHPVNPLKSDYAASFIAAYRASSIILKSVRDQFQAFPNTCPRFWTMWTFAFSAAVVFGTVVTRGPRSPLARSAMTELDQACVLFSKASQYSIRASKALVILAKLSEKARFALAAAHQDTSPMTGDRNGLLWNIKHEDNPDDELSIIAGHTRFVSARHRGADGAQSTTVPAPPSSFPVLQAQPPSTRYVETVTIDLRQQQQQRQQSQHNPHAHQISRQPSNISSSSYTSESPLSGSSSGIQSTWGSTATANVVAGPSHETGYMEVIPPPPPPMDYQQYAPSERTQIVSQQQYDSQRVSPPSSSDWSGNQQSARSQAYQPQQGQSYHEPQPQHVALHFHQHNVQPQVVLNYQYQPSHSVQGGLPYEQPVSRHAQHRQQAQARDYGLPQEQHQVPARVPLSGGAVMEQLHSQPHSGSHYTAQYPPRHQQGQIQTAHDLTPLHQQHLHRPHSDQMHPQRQPQHMHHPPQHVQPLHPQQTMENQQHALPPPPAVPHNYSMYNHASMAPPAYQSPAGAPPNVGLAEMGLAARDSRLDERWGSFMADSGLLEDFRAR</sequence>
<feature type="region of interest" description="Disordered" evidence="4">
    <location>
        <begin position="997"/>
        <end position="1040"/>
    </location>
</feature>
<dbReference type="EMBL" id="JAACJJ010000042">
    <property type="protein sequence ID" value="KAF5316367.1"/>
    <property type="molecule type" value="Genomic_DNA"/>
</dbReference>
<feature type="compositionally biased region" description="Gly residues" evidence="4">
    <location>
        <begin position="172"/>
        <end position="184"/>
    </location>
</feature>
<evidence type="ECO:0008006" key="9">
    <source>
        <dbReference type="Google" id="ProtNLM"/>
    </source>
</evidence>
<dbReference type="CDD" id="cd00067">
    <property type="entry name" value="GAL4"/>
    <property type="match status" value="1"/>
</dbReference>
<feature type="domain" description="4Fe-4S ferredoxin-type" evidence="6">
    <location>
        <begin position="52"/>
        <end position="84"/>
    </location>
</feature>
<feature type="region of interest" description="Disordered" evidence="4">
    <location>
        <begin position="871"/>
        <end position="896"/>
    </location>
</feature>
<dbReference type="GO" id="GO:0008270">
    <property type="term" value="F:zinc ion binding"/>
    <property type="evidence" value="ECO:0007669"/>
    <property type="project" value="InterPro"/>
</dbReference>
<dbReference type="GO" id="GO:0003677">
    <property type="term" value="F:DNA binding"/>
    <property type="evidence" value="ECO:0007669"/>
    <property type="project" value="InterPro"/>
</dbReference>
<gene>
    <name evidence="7" type="ORF">D9619_006871</name>
</gene>